<dbReference type="EMBL" id="CP018889">
    <property type="protein sequence ID" value="AUI69142.2"/>
    <property type="molecule type" value="Genomic_DNA"/>
</dbReference>
<name>A0A2N9YF90_9GAMM</name>
<dbReference type="STRING" id="288004.AL038_13440"/>
<evidence type="ECO:0000313" key="2">
    <source>
        <dbReference type="EMBL" id="AUI69142.2"/>
    </source>
</evidence>
<dbReference type="AlphaFoldDB" id="A0A2N9YF90"/>
<dbReference type="InterPro" id="IPR041685">
    <property type="entry name" value="AAA_GajA/Old/RecF-like"/>
</dbReference>
<dbReference type="Gene3D" id="3.40.50.300">
    <property type="entry name" value="P-loop containing nucleotide triphosphate hydrolases"/>
    <property type="match status" value="1"/>
</dbReference>
<keyword evidence="3" id="KW-1185">Reference proteome</keyword>
<reference evidence="3" key="1">
    <citation type="submission" date="2016-12" db="EMBL/GenBank/DDBJ databases">
        <title>Complete Genome Sequence of Beggiatoa leptomitiformis D-401.</title>
        <authorList>
            <person name="Fomenkov A."/>
            <person name="Vincze T."/>
            <person name="Grabovich M."/>
            <person name="Anton B.P."/>
            <person name="Dubinina G."/>
            <person name="Orlova M."/>
            <person name="Belousova E."/>
            <person name="Roberts R.J."/>
        </authorList>
    </citation>
    <scope>NUCLEOTIDE SEQUENCE [LARGE SCALE GENOMIC DNA]</scope>
    <source>
        <strain evidence="3">D-401</strain>
    </source>
</reference>
<proteinExistence type="predicted"/>
<dbReference type="PANTHER" id="PTHR43581">
    <property type="entry name" value="ATP/GTP PHOSPHATASE"/>
    <property type="match status" value="1"/>
</dbReference>
<dbReference type="Proteomes" id="UP000234271">
    <property type="component" value="Chromosome"/>
</dbReference>
<dbReference type="PANTHER" id="PTHR43581:SF4">
    <property type="entry name" value="ATP_GTP PHOSPHATASE"/>
    <property type="match status" value="1"/>
</dbReference>
<dbReference type="SUPFAM" id="SSF52540">
    <property type="entry name" value="P-loop containing nucleoside triphosphate hydrolases"/>
    <property type="match status" value="1"/>
</dbReference>
<sequence length="321" mass="36414">MYRKITITGVAFLLLLGIEKKANQNKAIQLVILNLELNNDAVKRFAKKLRATENIREKVYSHRIDLVRNFFKELDSINDVYYLPASRSGLYQALNAFGAIFAELAKNRSFTSKPISIPAISEPVADYFLHLSNITSRKSNHDLQSYIEEIEKEILQGSVEFNSETKHLLFTLSNLPLVLDLSVTSSMVSEISPIVAYLKYILSTNKKQKPLIFIEEPEAHLHPENQVKLMAVFARLVKDNKIKLVATSHSNYIFNKASNLVIDNKIDRGKFVAVLFANTSEGSETRALETDEYGIEDDNFIDTAESLYTEKMALFDKLNAQ</sequence>
<evidence type="ECO:0000259" key="1">
    <source>
        <dbReference type="Pfam" id="PF13175"/>
    </source>
</evidence>
<accession>A0A2N9YF90</accession>
<dbReference type="InterPro" id="IPR051396">
    <property type="entry name" value="Bact_Antivir_Def_Nuclease"/>
</dbReference>
<dbReference type="Pfam" id="PF13175">
    <property type="entry name" value="AAA_15"/>
    <property type="match status" value="1"/>
</dbReference>
<gene>
    <name evidence="2" type="ORF">BLE401_10820</name>
</gene>
<evidence type="ECO:0000313" key="3">
    <source>
        <dbReference type="Proteomes" id="UP000234271"/>
    </source>
</evidence>
<organism evidence="2 3">
    <name type="scientific">Beggiatoa leptomitoformis</name>
    <dbReference type="NCBI Taxonomy" id="288004"/>
    <lineage>
        <taxon>Bacteria</taxon>
        <taxon>Pseudomonadati</taxon>
        <taxon>Pseudomonadota</taxon>
        <taxon>Gammaproteobacteria</taxon>
        <taxon>Thiotrichales</taxon>
        <taxon>Thiotrichaceae</taxon>
        <taxon>Beggiatoa</taxon>
    </lineage>
</organism>
<protein>
    <submittedName>
        <fullName evidence="2">AAA family ATPase</fullName>
    </submittedName>
</protein>
<feature type="domain" description="Endonuclease GajA/Old nuclease/RecF-like AAA" evidence="1">
    <location>
        <begin position="178"/>
        <end position="253"/>
    </location>
</feature>
<dbReference type="InterPro" id="IPR027417">
    <property type="entry name" value="P-loop_NTPase"/>
</dbReference>